<feature type="compositionally biased region" description="Polar residues" evidence="1">
    <location>
        <begin position="255"/>
        <end position="271"/>
    </location>
</feature>
<dbReference type="Proteomes" id="UP000326994">
    <property type="component" value="Unassembled WGS sequence"/>
</dbReference>
<sequence length="298" mass="34424">MLVPGRHGTDGSYRYGFQGQEMDDEIKGEGNSLNYTFRMHDPRVGRFFAVDPLTAEYPHYTPYSFSGNKVIAHFELEGLEEVYYQNGINNDETLKPALDLMLSTDLGFDVYRKIWSTEGGDDQRDVYITFGSWSNERNTASTYDLKSNDINKKGKVTFALSDNIDDRKKDAIVKQIDFSKSKREGNNVSVIIVNTNSKIFKNAKLNLDGISNVYLSETLYHEFWAHVILKLEPRLFPKDVKGQEQEHYRYHGKYGTTSPNHTEETPGTQRQMYIDEALEIQEQNDEDKKQEKEEKPKN</sequence>
<name>A0A5J4FUC9_9FLAO</name>
<evidence type="ECO:0000256" key="1">
    <source>
        <dbReference type="SAM" id="MobiDB-lite"/>
    </source>
</evidence>
<evidence type="ECO:0000313" key="3">
    <source>
        <dbReference type="Proteomes" id="UP000326994"/>
    </source>
</evidence>
<organism evidence="2 3">
    <name type="scientific">Patiriisocius marinistellae</name>
    <dbReference type="NCBI Taxonomy" id="2494560"/>
    <lineage>
        <taxon>Bacteria</taxon>
        <taxon>Pseudomonadati</taxon>
        <taxon>Bacteroidota</taxon>
        <taxon>Flavobacteriia</taxon>
        <taxon>Flavobacteriales</taxon>
        <taxon>Flavobacteriaceae</taxon>
        <taxon>Patiriisocius</taxon>
    </lineage>
</organism>
<comment type="caution">
    <text evidence="2">The sequence shown here is derived from an EMBL/GenBank/DDBJ whole genome shotgun (WGS) entry which is preliminary data.</text>
</comment>
<keyword evidence="3" id="KW-1185">Reference proteome</keyword>
<evidence type="ECO:0008006" key="4">
    <source>
        <dbReference type="Google" id="ProtNLM"/>
    </source>
</evidence>
<feature type="region of interest" description="Disordered" evidence="1">
    <location>
        <begin position="249"/>
        <end position="298"/>
    </location>
</feature>
<reference evidence="2 3" key="1">
    <citation type="submission" date="2019-08" db="EMBL/GenBank/DDBJ databases">
        <title>Ulvibacter marinistellae sp. nov., isolated from a starfish, Patiria pectinifera.</title>
        <authorList>
            <person name="Kawano K."/>
            <person name="Ushijima N."/>
            <person name="Kihara M."/>
            <person name="Itoh H."/>
        </authorList>
    </citation>
    <scope>NUCLEOTIDE SEQUENCE [LARGE SCALE GENOMIC DNA]</scope>
    <source>
        <strain evidence="2 3">KK4</strain>
    </source>
</reference>
<gene>
    <name evidence="2" type="ORF">ULMS_08910</name>
</gene>
<dbReference type="AlphaFoldDB" id="A0A5J4FUC9"/>
<dbReference type="OrthoDB" id="2972467at2"/>
<dbReference type="Gene3D" id="2.180.10.10">
    <property type="entry name" value="RHS repeat-associated core"/>
    <property type="match status" value="1"/>
</dbReference>
<proteinExistence type="predicted"/>
<dbReference type="EMBL" id="BKCF01000001">
    <property type="protein sequence ID" value="GEQ85383.1"/>
    <property type="molecule type" value="Genomic_DNA"/>
</dbReference>
<evidence type="ECO:0000313" key="2">
    <source>
        <dbReference type="EMBL" id="GEQ85383.1"/>
    </source>
</evidence>
<accession>A0A5J4FUC9</accession>
<protein>
    <recommendedName>
        <fullName evidence="4">RHS repeat-associated core domain-containing protein</fullName>
    </recommendedName>
</protein>
<feature type="compositionally biased region" description="Acidic residues" evidence="1">
    <location>
        <begin position="276"/>
        <end position="285"/>
    </location>
</feature>
<feature type="compositionally biased region" description="Basic and acidic residues" evidence="1">
    <location>
        <begin position="286"/>
        <end position="298"/>
    </location>
</feature>